<sequence length="393" mass="44379">MRRHKKKGILMIGIMICFLLFGCGTEQATISEETAQEAETVSLVEEETSRDIQFTDLAGREVVLEDVAERVFLGFYAESYYAINGSFDNVVCIAKGEWEDFFNAQYMAYESAVDHLENIIDTGSVYKGSFSMEATLSLKPDVAILAPFQYETLGENIHKLEESGITVVVVDYNAQQLESHLESTQIIGLVTGNEQRAAEINKLYQESVLEVMERVESLTEDEKKKVYVELGNLGAQEYGNSYGPYMWGSLVMMAGGNNIAADRIESFGALSPEYILTENPEVIFLAGSRWVNDTGNRVKVGFDVQPEETMERIEPYTKRPGWGRIKAIEQGDVYAVDHAGLRSVYDFVYLQFIAKSIYPELFEDIDPLENLEDFYKQYLPVTPEGTFMVKYES</sequence>
<dbReference type="PANTHER" id="PTHR30535:SF34">
    <property type="entry name" value="MOLYBDATE-BINDING PROTEIN MOLA"/>
    <property type="match status" value="1"/>
</dbReference>
<evidence type="ECO:0000313" key="4">
    <source>
        <dbReference type="Proteomes" id="UP000199230"/>
    </source>
</evidence>
<dbReference type="PROSITE" id="PS51257">
    <property type="entry name" value="PROKAR_LIPOPROTEIN"/>
    <property type="match status" value="1"/>
</dbReference>
<dbReference type="RefSeq" id="WP_207646076.1">
    <property type="nucleotide sequence ID" value="NZ_FNPV01000009.1"/>
</dbReference>
<dbReference type="SUPFAM" id="SSF53807">
    <property type="entry name" value="Helical backbone' metal receptor"/>
    <property type="match status" value="1"/>
</dbReference>
<dbReference type="STRING" id="159292.SAMN05192546_10926"/>
<evidence type="ECO:0000259" key="2">
    <source>
        <dbReference type="PROSITE" id="PS50983"/>
    </source>
</evidence>
<protein>
    <submittedName>
        <fullName evidence="3">ABC-type Fe3+-hydroxamate transport system, substrate-binding protein</fullName>
    </submittedName>
</protein>
<dbReference type="AlphaFoldDB" id="A0A1H3QFU0"/>
<feature type="domain" description="Fe/B12 periplasmic-binding" evidence="2">
    <location>
        <begin position="60"/>
        <end position="365"/>
    </location>
</feature>
<dbReference type="PROSITE" id="PS50983">
    <property type="entry name" value="FE_B12_PBP"/>
    <property type="match status" value="1"/>
</dbReference>
<dbReference type="InterPro" id="IPR050902">
    <property type="entry name" value="ABC_Transporter_SBP"/>
</dbReference>
<name>A0A1H3QFU0_9FIRM</name>
<evidence type="ECO:0000313" key="3">
    <source>
        <dbReference type="EMBL" id="SDZ11589.1"/>
    </source>
</evidence>
<evidence type="ECO:0000256" key="1">
    <source>
        <dbReference type="ARBA" id="ARBA00008814"/>
    </source>
</evidence>
<proteinExistence type="inferred from homology"/>
<dbReference type="PANTHER" id="PTHR30535">
    <property type="entry name" value="VITAMIN B12-BINDING PROTEIN"/>
    <property type="match status" value="1"/>
</dbReference>
<dbReference type="Proteomes" id="UP000199230">
    <property type="component" value="Unassembled WGS sequence"/>
</dbReference>
<dbReference type="Gene3D" id="3.40.50.1980">
    <property type="entry name" value="Nitrogenase molybdenum iron protein domain"/>
    <property type="match status" value="2"/>
</dbReference>
<dbReference type="Pfam" id="PF01497">
    <property type="entry name" value="Peripla_BP_2"/>
    <property type="match status" value="1"/>
</dbReference>
<accession>A0A1H3QFU0</accession>
<comment type="similarity">
    <text evidence="1">Belongs to the bacterial solute-binding protein 8 family.</text>
</comment>
<keyword evidence="4" id="KW-1185">Reference proteome</keyword>
<gene>
    <name evidence="3" type="ORF">SAMN05192546_10926</name>
</gene>
<dbReference type="EMBL" id="FNPV01000009">
    <property type="protein sequence ID" value="SDZ11589.1"/>
    <property type="molecule type" value="Genomic_DNA"/>
</dbReference>
<reference evidence="3 4" key="1">
    <citation type="submission" date="2016-10" db="EMBL/GenBank/DDBJ databases">
        <authorList>
            <person name="de Groot N.N."/>
        </authorList>
    </citation>
    <scope>NUCLEOTIDE SEQUENCE [LARGE SCALE GENOMIC DNA]</scope>
    <source>
        <strain evidence="3 4">APO</strain>
    </source>
</reference>
<organism evidence="3 4">
    <name type="scientific">Tindallia californiensis</name>
    <dbReference type="NCBI Taxonomy" id="159292"/>
    <lineage>
        <taxon>Bacteria</taxon>
        <taxon>Bacillati</taxon>
        <taxon>Bacillota</taxon>
        <taxon>Clostridia</taxon>
        <taxon>Peptostreptococcales</taxon>
        <taxon>Tindalliaceae</taxon>
        <taxon>Tindallia</taxon>
    </lineage>
</organism>
<dbReference type="InterPro" id="IPR002491">
    <property type="entry name" value="ABC_transptr_periplasmic_BD"/>
</dbReference>